<evidence type="ECO:0000313" key="7">
    <source>
        <dbReference type="EMBL" id="KOT44420.1"/>
    </source>
</evidence>
<keyword evidence="2" id="KW-0597">Phosphoprotein</keyword>
<feature type="non-terminal residue" evidence="7">
    <location>
        <position position="348"/>
    </location>
</feature>
<dbReference type="Pfam" id="PF00698">
    <property type="entry name" value="Acyl_transf_1"/>
    <property type="match status" value="1"/>
</dbReference>
<sequence>EPSPFVVEGRASQAGKTVFVFPGQGSQWAGMASELLDESEGFAQSMRECAAALSPHTDWSLPDVVRSGEGLDRVDVVQPVLFAVMVSLARLWRAFGVVPDAVIGHSQGEIAAAVVAGGLSLADGAKVVALRSRAIVRLAGHGGMVSLALSSQQAAETVAAWDGRLSVAAVNGPSAVVVSGDTDALDELLASCAADGVRARRIDVDYASHSAHVEHVEGELLKELAGIAPVRGDVPLFSTVTGQWLDTSAMDAAYWYTNLRRTVGFEPAVRSLAGQGFGSYVEVSPHPVLAMAVEETLEAAGPAGVVLSTLRRDEGGLRRMLLAVGQAHTRGVAVDFSPVFDGTGAVRT</sequence>
<evidence type="ECO:0000256" key="3">
    <source>
        <dbReference type="ARBA" id="ARBA00022679"/>
    </source>
</evidence>
<dbReference type="InterPro" id="IPR050091">
    <property type="entry name" value="PKS_NRPS_Biosynth_Enz"/>
</dbReference>
<organism evidence="7 8">
    <name type="scientific">Streptomyces caelestis</name>
    <dbReference type="NCBI Taxonomy" id="36816"/>
    <lineage>
        <taxon>Bacteria</taxon>
        <taxon>Bacillati</taxon>
        <taxon>Actinomycetota</taxon>
        <taxon>Actinomycetes</taxon>
        <taxon>Kitasatosporales</taxon>
        <taxon>Streptomycetaceae</taxon>
        <taxon>Streptomyces</taxon>
    </lineage>
</organism>
<dbReference type="OrthoDB" id="9778690at2"/>
<evidence type="ECO:0000259" key="6">
    <source>
        <dbReference type="SMART" id="SM00827"/>
    </source>
</evidence>
<comment type="caution">
    <text evidence="7">The sequence shown here is derived from an EMBL/GenBank/DDBJ whole genome shotgun (WGS) entry which is preliminary data.</text>
</comment>
<keyword evidence="3" id="KW-0808">Transferase</keyword>
<evidence type="ECO:0000256" key="2">
    <source>
        <dbReference type="ARBA" id="ARBA00022553"/>
    </source>
</evidence>
<keyword evidence="4" id="KW-0511">Multifunctional enzyme</keyword>
<dbReference type="SMART" id="SM00827">
    <property type="entry name" value="PKS_AT"/>
    <property type="match status" value="1"/>
</dbReference>
<dbReference type="GO" id="GO:0004312">
    <property type="term" value="F:fatty acid synthase activity"/>
    <property type="evidence" value="ECO:0007669"/>
    <property type="project" value="TreeGrafter"/>
</dbReference>
<dbReference type="GO" id="GO:0006633">
    <property type="term" value="P:fatty acid biosynthetic process"/>
    <property type="evidence" value="ECO:0007669"/>
    <property type="project" value="TreeGrafter"/>
</dbReference>
<dbReference type="InterPro" id="IPR014043">
    <property type="entry name" value="Acyl_transferase_dom"/>
</dbReference>
<protein>
    <recommendedName>
        <fullName evidence="6">Malonyl-CoA:ACP transacylase (MAT) domain-containing protein</fullName>
    </recommendedName>
</protein>
<name>A0A0M8QQE0_9ACTN</name>
<evidence type="ECO:0000313" key="8">
    <source>
        <dbReference type="Proteomes" id="UP000037773"/>
    </source>
</evidence>
<reference evidence="7 8" key="1">
    <citation type="submission" date="2015-07" db="EMBL/GenBank/DDBJ databases">
        <authorList>
            <person name="Noorani M."/>
        </authorList>
    </citation>
    <scope>NUCLEOTIDE SEQUENCE [LARGE SCALE GENOMIC DNA]</scope>
    <source>
        <strain evidence="7 8">NRRL B-24567</strain>
    </source>
</reference>
<evidence type="ECO:0000256" key="1">
    <source>
        <dbReference type="ARBA" id="ARBA00022450"/>
    </source>
</evidence>
<dbReference type="AlphaFoldDB" id="A0A0M8QQE0"/>
<feature type="non-terminal residue" evidence="7">
    <location>
        <position position="1"/>
    </location>
</feature>
<dbReference type="InterPro" id="IPR001227">
    <property type="entry name" value="Ac_transferase_dom_sf"/>
</dbReference>
<dbReference type="InterPro" id="IPR016036">
    <property type="entry name" value="Malonyl_transacylase_ACP-bd"/>
</dbReference>
<evidence type="ECO:0000256" key="5">
    <source>
        <dbReference type="ARBA" id="ARBA00023315"/>
    </source>
</evidence>
<dbReference type="RefSeq" id="WP_037805351.1">
    <property type="nucleotide sequence ID" value="NZ_LGCN01000033.1"/>
</dbReference>
<dbReference type="PANTHER" id="PTHR43775">
    <property type="entry name" value="FATTY ACID SYNTHASE"/>
    <property type="match status" value="1"/>
</dbReference>
<keyword evidence="5" id="KW-0012">Acyltransferase</keyword>
<keyword evidence="8" id="KW-1185">Reference proteome</keyword>
<gene>
    <name evidence="7" type="ORF">ADK41_04355</name>
</gene>
<dbReference type="Gene3D" id="3.40.366.10">
    <property type="entry name" value="Malonyl-Coenzyme A Acyl Carrier Protein, domain 2"/>
    <property type="match status" value="1"/>
</dbReference>
<dbReference type="PANTHER" id="PTHR43775:SF51">
    <property type="entry name" value="INACTIVE PHENOLPHTHIOCEROL SYNTHESIS POLYKETIDE SYNTHASE TYPE I PKS1-RELATED"/>
    <property type="match status" value="1"/>
</dbReference>
<proteinExistence type="predicted"/>
<accession>A0A0M8QQE0</accession>
<dbReference type="EMBL" id="LGCN01000033">
    <property type="protein sequence ID" value="KOT44420.1"/>
    <property type="molecule type" value="Genomic_DNA"/>
</dbReference>
<dbReference type="FunFam" id="3.40.366.10:FF:000002">
    <property type="entry name" value="Probable polyketide synthase 2"/>
    <property type="match status" value="1"/>
</dbReference>
<feature type="domain" description="Malonyl-CoA:ACP transacylase (MAT)" evidence="6">
    <location>
        <begin position="20"/>
        <end position="314"/>
    </location>
</feature>
<dbReference type="SUPFAM" id="SSF55048">
    <property type="entry name" value="Probable ACP-binding domain of malonyl-CoA ACP transacylase"/>
    <property type="match status" value="1"/>
</dbReference>
<dbReference type="Gene3D" id="3.30.70.3290">
    <property type="match status" value="1"/>
</dbReference>
<dbReference type="InterPro" id="IPR016035">
    <property type="entry name" value="Acyl_Trfase/lysoPLipase"/>
</dbReference>
<dbReference type="SUPFAM" id="SSF52151">
    <property type="entry name" value="FabD/lysophospholipase-like"/>
    <property type="match status" value="1"/>
</dbReference>
<evidence type="ECO:0000256" key="4">
    <source>
        <dbReference type="ARBA" id="ARBA00023268"/>
    </source>
</evidence>
<dbReference type="Proteomes" id="UP000037773">
    <property type="component" value="Unassembled WGS sequence"/>
</dbReference>
<keyword evidence="1" id="KW-0596">Phosphopantetheine</keyword>